<name>A0A1G9XF54_9EURY</name>
<feature type="transmembrane region" description="Helical" evidence="1">
    <location>
        <begin position="293"/>
        <end position="309"/>
    </location>
</feature>
<feature type="transmembrane region" description="Helical" evidence="1">
    <location>
        <begin position="407"/>
        <end position="426"/>
    </location>
</feature>
<keyword evidence="3" id="KW-1185">Reference proteome</keyword>
<dbReference type="InterPro" id="IPR008979">
    <property type="entry name" value="Galactose-bd-like_sf"/>
</dbReference>
<organism evidence="2 3">
    <name type="scientific">Halogranum gelatinilyticum</name>
    <dbReference type="NCBI Taxonomy" id="660521"/>
    <lineage>
        <taxon>Archaea</taxon>
        <taxon>Methanobacteriati</taxon>
        <taxon>Methanobacteriota</taxon>
        <taxon>Stenosarchaea group</taxon>
        <taxon>Halobacteria</taxon>
        <taxon>Halobacteriales</taxon>
        <taxon>Haloferacaceae</taxon>
    </lineage>
</organism>
<feature type="transmembrane region" description="Helical" evidence="1">
    <location>
        <begin position="355"/>
        <end position="375"/>
    </location>
</feature>
<keyword evidence="1" id="KW-1133">Transmembrane helix</keyword>
<dbReference type="Gene3D" id="2.60.120.260">
    <property type="entry name" value="Galactose-binding domain-like"/>
    <property type="match status" value="1"/>
</dbReference>
<keyword evidence="1" id="KW-0812">Transmembrane</keyword>
<feature type="transmembrane region" description="Helical" evidence="1">
    <location>
        <begin position="904"/>
        <end position="925"/>
    </location>
</feature>
<dbReference type="EMBL" id="FNHL01000004">
    <property type="protein sequence ID" value="SDM95358.1"/>
    <property type="molecule type" value="Genomic_DNA"/>
</dbReference>
<feature type="transmembrane region" description="Helical" evidence="1">
    <location>
        <begin position="148"/>
        <end position="165"/>
    </location>
</feature>
<gene>
    <name evidence="2" type="ORF">SAMN04487949_2965</name>
</gene>
<feature type="transmembrane region" description="Helical" evidence="1">
    <location>
        <begin position="63"/>
        <end position="84"/>
    </location>
</feature>
<evidence type="ECO:0000313" key="2">
    <source>
        <dbReference type="EMBL" id="SDM95358.1"/>
    </source>
</evidence>
<sequence>MVRLVSLVRRLREQPRLAHAVGFATFLAVYGSLLWGIHLGQLYTFGDFPPFYGMRGMEKLTDIWVEQGLGFSYIYHVLPLYLGAVTAVGGALAQNLLFLSFLPIGYLTFLVFGRRFVESVPALHLAAFVYAVNPLTIGEFVNGGMAALIGYAVLPLLLHYLYAIVDTGLSPSNDRWDEWAATLKTGIVFGATTISPWLGFWMVAPFAGYLAYRARRSPRTLAKLCVSGLLGVLLSLPSVHHMLQRALGFDSGSGVLESTLMWNYTEASVFAVARLAGNHGVMAMNRLGYNTDPAMLVGLVIPGIALLAIRRRRLRVYYGIAAAIVAFMVLTKHGYTTVLFESFPPVWSLRNPVKLQYPLLVCMSLLFGAGLETVLGGGRRDVDSRSSEPLAADTGHRHALTDGGSTLGSNAVVVAVVCLALVSYAAPAAGALGLQEVRGDDYYIPQEQEELTDKLDGTVMWVPYGYTTQLRLRHTAPDHVGIKSGGVLHGIQNTGYVTDLFEGFTDDPSAVRAQLARQGVTHVVVESEPPGDVGFGSPRVVERWGAPWLWGAPENYDTMLDESDGYEYAFESGNYTVYRVEGAEPTERFEQTTGVHRLYYPESSGDVETDGTNLVTNGDFADGLDGWWAWSGEDGTQTTVVNTTDGRAVEMVTEEGDIYPIAQSTSVRSGQPYHLELDAEGSGQVFLYWYNGTQSPDNLVAVDSYALNATPRTVVSEGVTASVRIRPNETRLRVDDVSLRRTTYPRQTGLAANTEAIPGVVVDGRSTNTTTGVAVGVNLNDSETAAVDPAVRIRDAETVVDGRLVYDEDYRQGVGVLLEDGQLPAAVPDDARTVTDETPNGTVLDYWVVGEFDDRPVTVLYTSYDERWEGPENATHFRAYGWANGYVDAEPAEIEWTGGEVRRIVVAVWGGSWVVTLGLLGAIVVHRRRRRAGGGDERLL</sequence>
<dbReference type="STRING" id="660521.SAMN04487949_2965"/>
<evidence type="ECO:0000256" key="1">
    <source>
        <dbReference type="SAM" id="Phobius"/>
    </source>
</evidence>
<feature type="transmembrane region" description="Helical" evidence="1">
    <location>
        <begin position="21"/>
        <end position="43"/>
    </location>
</feature>
<protein>
    <submittedName>
        <fullName evidence="2">Uncharacterized protein</fullName>
    </submittedName>
</protein>
<proteinExistence type="predicted"/>
<feature type="transmembrane region" description="Helical" evidence="1">
    <location>
        <begin position="122"/>
        <end position="141"/>
    </location>
</feature>
<dbReference type="RefSeq" id="WP_089698688.1">
    <property type="nucleotide sequence ID" value="NZ_FNHL01000004.1"/>
</dbReference>
<accession>A0A1G9XF54</accession>
<feature type="transmembrane region" description="Helical" evidence="1">
    <location>
        <begin position="316"/>
        <end position="335"/>
    </location>
</feature>
<feature type="transmembrane region" description="Helical" evidence="1">
    <location>
        <begin position="96"/>
        <end position="116"/>
    </location>
</feature>
<reference evidence="3" key="1">
    <citation type="submission" date="2016-10" db="EMBL/GenBank/DDBJ databases">
        <authorList>
            <person name="Varghese N."/>
            <person name="Submissions S."/>
        </authorList>
    </citation>
    <scope>NUCLEOTIDE SEQUENCE [LARGE SCALE GENOMIC DNA]</scope>
    <source>
        <strain evidence="3">CGMCC 1.10119</strain>
    </source>
</reference>
<dbReference type="SUPFAM" id="SSF49785">
    <property type="entry name" value="Galactose-binding domain-like"/>
    <property type="match status" value="1"/>
</dbReference>
<dbReference type="OrthoDB" id="304023at2157"/>
<dbReference type="AlphaFoldDB" id="A0A1G9XF54"/>
<feature type="transmembrane region" description="Helical" evidence="1">
    <location>
        <begin position="185"/>
        <end position="212"/>
    </location>
</feature>
<evidence type="ECO:0000313" key="3">
    <source>
        <dbReference type="Proteomes" id="UP000199451"/>
    </source>
</evidence>
<dbReference type="Proteomes" id="UP000199451">
    <property type="component" value="Unassembled WGS sequence"/>
</dbReference>
<feature type="transmembrane region" description="Helical" evidence="1">
    <location>
        <begin position="224"/>
        <end position="243"/>
    </location>
</feature>
<keyword evidence="1" id="KW-0472">Membrane</keyword>